<accession>K2RM23</accession>
<dbReference type="GO" id="GO:0005739">
    <property type="term" value="C:mitochondrion"/>
    <property type="evidence" value="ECO:0007669"/>
    <property type="project" value="InterPro"/>
</dbReference>
<organism evidence="2 3">
    <name type="scientific">Macrophomina phaseolina (strain MS6)</name>
    <name type="common">Charcoal rot fungus</name>
    <dbReference type="NCBI Taxonomy" id="1126212"/>
    <lineage>
        <taxon>Eukaryota</taxon>
        <taxon>Fungi</taxon>
        <taxon>Dikarya</taxon>
        <taxon>Ascomycota</taxon>
        <taxon>Pezizomycotina</taxon>
        <taxon>Dothideomycetes</taxon>
        <taxon>Dothideomycetes incertae sedis</taxon>
        <taxon>Botryosphaeriales</taxon>
        <taxon>Botryosphaeriaceae</taxon>
        <taxon>Macrophomina</taxon>
    </lineage>
</organism>
<dbReference type="PANTHER" id="PTHR12840:SF1">
    <property type="entry name" value="NADH DEHYDROGENASE [UBIQUINONE] 1 BETA SUBCOMPLEX SUBUNIT 8, MITOCHONDRIAL"/>
    <property type="match status" value="1"/>
</dbReference>
<evidence type="ECO:0000256" key="1">
    <source>
        <dbReference type="SAM" id="Phobius"/>
    </source>
</evidence>
<dbReference type="VEuPathDB" id="FungiDB:MPH_08960"/>
<feature type="transmembrane region" description="Helical" evidence="1">
    <location>
        <begin position="96"/>
        <end position="118"/>
    </location>
</feature>
<dbReference type="InterPro" id="IPR008699">
    <property type="entry name" value="NDUFB8"/>
</dbReference>
<name>K2RM23_MACPH</name>
<evidence type="ECO:0000313" key="3">
    <source>
        <dbReference type="Proteomes" id="UP000007129"/>
    </source>
</evidence>
<dbReference type="PANTHER" id="PTHR12840">
    <property type="entry name" value="NADH-UBIQUINONE OXIDOREDUCTASE ASHI SUBUNIT"/>
    <property type="match status" value="1"/>
</dbReference>
<dbReference type="Proteomes" id="UP000007129">
    <property type="component" value="Unassembled WGS sequence"/>
</dbReference>
<dbReference type="InParanoid" id="K2RM23"/>
<dbReference type="HOGENOM" id="CLU_1180426_0_0_1"/>
<comment type="caution">
    <text evidence="2">The sequence shown here is derived from an EMBL/GenBank/DDBJ whole genome shotgun (WGS) entry which is preliminary data.</text>
</comment>
<dbReference type="AlphaFoldDB" id="K2RM23"/>
<protein>
    <submittedName>
        <fullName evidence="2">Uncharacterized protein</fullName>
    </submittedName>
</protein>
<sequence length="235" mass="27322">MVGDEGWWAGKLHSKHAFRRAFVRQQHHSRSRPLTCFRAQNGGYANPPPVKRQFRDPYGDWWDKQERRNYGEPLHEDNDVLAIFSPEEYTHFKPNWGWVLFGAFWTTFGSFCAVTYYLRPDKPSAPRTFPDGLEKELGGPGALRVSCCRRSSYQCANSNGDLTGEEGRRGRVVKMLRKALVLYIKYWSRALDTAPNHFLASRLDFSFLINFSRDKISAFTWVGLNDRRQKSYITL</sequence>
<proteinExistence type="predicted"/>
<dbReference type="OrthoDB" id="2014058at2759"/>
<keyword evidence="1" id="KW-0472">Membrane</keyword>
<dbReference type="eggNOG" id="ENOG502S52G">
    <property type="taxonomic scope" value="Eukaryota"/>
</dbReference>
<dbReference type="EMBL" id="AHHD01000381">
    <property type="protein sequence ID" value="EKG13867.1"/>
    <property type="molecule type" value="Genomic_DNA"/>
</dbReference>
<gene>
    <name evidence="2" type="ORF">MPH_08960</name>
</gene>
<evidence type="ECO:0000313" key="2">
    <source>
        <dbReference type="EMBL" id="EKG13867.1"/>
    </source>
</evidence>
<keyword evidence="1" id="KW-0812">Transmembrane</keyword>
<keyword evidence="1" id="KW-1133">Transmembrane helix</keyword>
<dbReference type="STRING" id="1126212.K2RM23"/>
<reference evidence="2 3" key="1">
    <citation type="journal article" date="2012" name="BMC Genomics">
        <title>Tools to kill: Genome of one of the most destructive plant pathogenic fungi Macrophomina phaseolina.</title>
        <authorList>
            <person name="Islam M.S."/>
            <person name="Haque M.S."/>
            <person name="Islam M.M."/>
            <person name="Emdad E.M."/>
            <person name="Halim A."/>
            <person name="Hossen Q.M.M."/>
            <person name="Hossain M.Z."/>
            <person name="Ahmed B."/>
            <person name="Rahim S."/>
            <person name="Rahman M.S."/>
            <person name="Alam M.M."/>
            <person name="Hou S."/>
            <person name="Wan X."/>
            <person name="Saito J.A."/>
            <person name="Alam M."/>
        </authorList>
    </citation>
    <scope>NUCLEOTIDE SEQUENCE [LARGE SCALE GENOMIC DNA]</scope>
    <source>
        <strain evidence="2 3">MS6</strain>
    </source>
</reference>
<dbReference type="Pfam" id="PF05821">
    <property type="entry name" value="NDUF_B8"/>
    <property type="match status" value="1"/>
</dbReference>